<feature type="transmembrane region" description="Helical" evidence="2">
    <location>
        <begin position="143"/>
        <end position="162"/>
    </location>
</feature>
<feature type="compositionally biased region" description="Basic and acidic residues" evidence="1">
    <location>
        <begin position="744"/>
        <end position="769"/>
    </location>
</feature>
<protein>
    <recommendedName>
        <fullName evidence="3">DUF4220 domain-containing protein</fullName>
    </recommendedName>
</protein>
<proteinExistence type="predicted"/>
<feature type="compositionally biased region" description="Polar residues" evidence="1">
    <location>
        <begin position="792"/>
        <end position="814"/>
    </location>
</feature>
<evidence type="ECO:0000259" key="3">
    <source>
        <dbReference type="Pfam" id="PF13968"/>
    </source>
</evidence>
<feature type="region of interest" description="Disordered" evidence="1">
    <location>
        <begin position="662"/>
        <end position="683"/>
    </location>
</feature>
<dbReference type="EMBL" id="RCHU01000432">
    <property type="protein sequence ID" value="TKS05581.1"/>
    <property type="molecule type" value="Genomic_DNA"/>
</dbReference>
<comment type="caution">
    <text evidence="4">The sequence shown here is derived from an EMBL/GenBank/DDBJ whole genome shotgun (WGS) entry which is preliminary data.</text>
</comment>
<dbReference type="Pfam" id="PF04578">
    <property type="entry name" value="DUF594"/>
    <property type="match status" value="1"/>
</dbReference>
<sequence length="814" mass="93991">MTMLKKLPEEVLNLWNNWEIRGMVLLSLLLQTILIIFGSWRKTSGISWIRILVWSAYLSADMVATVALGNLARSQGDSSGKSSEKANNSIQAFWAPFLLLHLGGPDTITAYSIEDNELWLRHLLGLLFQVIVAFYVFSRSWGSGILTFIAIPMFVVGIAKYAERTWVLWSSCSKSLKKSSLSDFWKSDNRSGISTTPPHDHQRDYLLQAYVFSNISKFVMQDLVPGIGELIRSRTLISKNEADGAFKVVEAELGLIYDMLYTKAPLIYSRAGIILRCISSLLSVTAFITFQVKIEKHAYATTDIAITYLLFAAAVFLEFYAFLCLVLSDWTMIWLIGKGGNALTSAIYSQLRKLTGSKRWSRSISQYNLKSSSFESEPYRCLKFLGIDEMMRQMHVNRKYLNEELQGQRGDGVLEREGLLQSYKWCTTEVEFSRSILVWHLATDICYGVDKDGSNVSKEDEASRCLSEYMTYLLVIRPNMLSKGFGDDEGYQETLRELRELRELWGLKYPDLFREAYQRNLRELWGPDDEGYQRILQNLRNGESRGYDDGLFQRYWKTRKSVLIGVDRLARQLQLFGLEKRREMIREVWIEMLVYAAAQCPWKEHTQQLRRGGELLTHVSLLMLHLGLSAQYEYRDSDDFINLEWGNLEYRNARVKYLRGTADMSGSSPDEEEEEEEYVPAGEQYSEGTTIMSGSRANEELKKLEKIVANTKRELEPKNQELERQHRKLERNLECKNQELERQHRKLERNEQKRERNKQKLEREERNLEQLRSSLTASTPQQGFDSLPRSLPAQTDGQGTGQPPSNNEIRLSME</sequence>
<feature type="region of interest" description="Disordered" evidence="1">
    <location>
        <begin position="744"/>
        <end position="814"/>
    </location>
</feature>
<evidence type="ECO:0000313" key="4">
    <source>
        <dbReference type="EMBL" id="TKS05581.1"/>
    </source>
</evidence>
<keyword evidence="2" id="KW-0812">Transmembrane</keyword>
<reference evidence="4" key="1">
    <citation type="submission" date="2018-10" db="EMBL/GenBank/DDBJ databases">
        <title>Population genomic analysis revealed the cold adaptation of white poplar.</title>
        <authorList>
            <person name="Liu Y.-J."/>
        </authorList>
    </citation>
    <scope>NUCLEOTIDE SEQUENCE [LARGE SCALE GENOMIC DNA]</scope>
    <source>
        <strain evidence="4">PAL-ZL1</strain>
    </source>
</reference>
<evidence type="ECO:0000256" key="2">
    <source>
        <dbReference type="SAM" id="Phobius"/>
    </source>
</evidence>
<feature type="transmembrane region" description="Helical" evidence="2">
    <location>
        <begin position="118"/>
        <end position="137"/>
    </location>
</feature>
<evidence type="ECO:0000256" key="1">
    <source>
        <dbReference type="SAM" id="MobiDB-lite"/>
    </source>
</evidence>
<feature type="transmembrane region" description="Helical" evidence="2">
    <location>
        <begin position="52"/>
        <end position="72"/>
    </location>
</feature>
<feature type="transmembrane region" description="Helical" evidence="2">
    <location>
        <begin position="273"/>
        <end position="292"/>
    </location>
</feature>
<organism evidence="4">
    <name type="scientific">Populus alba</name>
    <name type="common">White poplar</name>
    <dbReference type="NCBI Taxonomy" id="43335"/>
    <lineage>
        <taxon>Eukaryota</taxon>
        <taxon>Viridiplantae</taxon>
        <taxon>Streptophyta</taxon>
        <taxon>Embryophyta</taxon>
        <taxon>Tracheophyta</taxon>
        <taxon>Spermatophyta</taxon>
        <taxon>Magnoliopsida</taxon>
        <taxon>eudicotyledons</taxon>
        <taxon>Gunneridae</taxon>
        <taxon>Pentapetalae</taxon>
        <taxon>rosids</taxon>
        <taxon>fabids</taxon>
        <taxon>Malpighiales</taxon>
        <taxon>Salicaceae</taxon>
        <taxon>Saliceae</taxon>
        <taxon>Populus</taxon>
    </lineage>
</organism>
<dbReference type="AlphaFoldDB" id="A0A4U5Q741"/>
<gene>
    <name evidence="4" type="ORF">D5086_0000131720</name>
</gene>
<dbReference type="InterPro" id="IPR007658">
    <property type="entry name" value="DUF594"/>
</dbReference>
<accession>A0A4U5Q741</accession>
<feature type="compositionally biased region" description="Acidic residues" evidence="1">
    <location>
        <begin position="669"/>
        <end position="678"/>
    </location>
</feature>
<feature type="domain" description="DUF4220" evidence="3">
    <location>
        <begin position="54"/>
        <end position="369"/>
    </location>
</feature>
<keyword evidence="2" id="KW-1133">Transmembrane helix</keyword>
<dbReference type="InterPro" id="IPR025315">
    <property type="entry name" value="DUF4220"/>
</dbReference>
<keyword evidence="2" id="KW-0472">Membrane</keyword>
<dbReference type="STRING" id="43335.A0A4U5Q741"/>
<dbReference type="Pfam" id="PF13968">
    <property type="entry name" value="DUF4220"/>
    <property type="match status" value="1"/>
</dbReference>
<feature type="transmembrane region" description="Helical" evidence="2">
    <location>
        <begin position="304"/>
        <end position="328"/>
    </location>
</feature>
<feature type="transmembrane region" description="Helical" evidence="2">
    <location>
        <begin position="20"/>
        <end position="40"/>
    </location>
</feature>
<name>A0A4U5Q741_POPAL</name>
<dbReference type="PANTHER" id="PTHR31325">
    <property type="entry name" value="OS01G0798800 PROTEIN-RELATED"/>
    <property type="match status" value="1"/>
</dbReference>